<evidence type="ECO:0000313" key="22">
    <source>
        <dbReference type="EMBL" id="WMQ76572.1"/>
    </source>
</evidence>
<evidence type="ECO:0000256" key="6">
    <source>
        <dbReference type="ARBA" id="ARBA00022448"/>
    </source>
</evidence>
<feature type="chain" id="PRO_5041432261" description="NADH-ubiquinone oxidoreductase chain 2" evidence="19">
    <location>
        <begin position="18"/>
        <end position="339"/>
    </location>
</feature>
<evidence type="ECO:0000256" key="14">
    <source>
        <dbReference type="ARBA" id="ARBA00023075"/>
    </source>
</evidence>
<dbReference type="GO" id="GO:0008137">
    <property type="term" value="F:NADH dehydrogenase (ubiquinone) activity"/>
    <property type="evidence" value="ECO:0007669"/>
    <property type="project" value="UniProtKB-EC"/>
</dbReference>
<keyword evidence="15 18" id="KW-0496">Mitochondrion</keyword>
<keyword evidence="8 18" id="KW-0812">Transmembrane</keyword>
<evidence type="ECO:0000256" key="1">
    <source>
        <dbReference type="ARBA" id="ARBA00003257"/>
    </source>
</evidence>
<evidence type="ECO:0000256" key="2">
    <source>
        <dbReference type="ARBA" id="ARBA00004448"/>
    </source>
</evidence>
<feature type="domain" description="NADH:quinone oxidoreductase/Mrp antiporter transmembrane" evidence="20">
    <location>
        <begin position="24"/>
        <end position="283"/>
    </location>
</feature>
<evidence type="ECO:0000256" key="12">
    <source>
        <dbReference type="ARBA" id="ARBA00022989"/>
    </source>
</evidence>
<keyword evidence="12 18" id="KW-1133">Transmembrane helix</keyword>
<dbReference type="PANTHER" id="PTHR46552:SF1">
    <property type="entry name" value="NADH-UBIQUINONE OXIDOREDUCTASE CHAIN 2"/>
    <property type="match status" value="1"/>
</dbReference>
<comment type="function">
    <text evidence="1">Core subunit of the mitochondrial membrane respiratory chain NADH dehydrogenase (Complex I) that is believed to belong to the minimal assembly required for catalysis. Complex I functions in the transfer of electrons from NADH to the respiratory chain. The immediate electron acceptor for the enzyme is believed to be ubiquinone.</text>
</comment>
<feature type="transmembrane region" description="Helical" evidence="18">
    <location>
        <begin position="237"/>
        <end position="256"/>
    </location>
</feature>
<dbReference type="GO" id="GO:0005743">
    <property type="term" value="C:mitochondrial inner membrane"/>
    <property type="evidence" value="ECO:0007669"/>
    <property type="project" value="UniProtKB-SubCell"/>
</dbReference>
<evidence type="ECO:0000256" key="19">
    <source>
        <dbReference type="SAM" id="SignalP"/>
    </source>
</evidence>
<evidence type="ECO:0000256" key="15">
    <source>
        <dbReference type="ARBA" id="ARBA00023128"/>
    </source>
</evidence>
<dbReference type="EMBL" id="OR414024">
    <property type="protein sequence ID" value="WMQ76572.1"/>
    <property type="molecule type" value="Genomic_DNA"/>
</dbReference>
<feature type="domain" description="NADH dehydrogenase subunit 2 C-terminal" evidence="21">
    <location>
        <begin position="285"/>
        <end position="336"/>
    </location>
</feature>
<evidence type="ECO:0000256" key="3">
    <source>
        <dbReference type="ARBA" id="ARBA00007012"/>
    </source>
</evidence>
<keyword evidence="10 18" id="KW-1278">Translocase</keyword>
<evidence type="ECO:0000256" key="5">
    <source>
        <dbReference type="ARBA" id="ARBA00021008"/>
    </source>
</evidence>
<dbReference type="Pfam" id="PF06444">
    <property type="entry name" value="NADH_dehy_S2_C"/>
    <property type="match status" value="1"/>
</dbReference>
<evidence type="ECO:0000256" key="7">
    <source>
        <dbReference type="ARBA" id="ARBA00022660"/>
    </source>
</evidence>
<keyword evidence="6" id="KW-0813">Transport</keyword>
<keyword evidence="19" id="KW-0732">Signal</keyword>
<evidence type="ECO:0000256" key="17">
    <source>
        <dbReference type="ARBA" id="ARBA00049551"/>
    </source>
</evidence>
<organism evidence="22">
    <name type="scientific">Austrosimulium sp</name>
    <dbReference type="NCBI Taxonomy" id="3073296"/>
    <lineage>
        <taxon>Eukaryota</taxon>
        <taxon>Metazoa</taxon>
        <taxon>Ecdysozoa</taxon>
        <taxon>Arthropoda</taxon>
        <taxon>Hexapoda</taxon>
        <taxon>Insecta</taxon>
        <taxon>Pterygota</taxon>
        <taxon>Neoptera</taxon>
        <taxon>Endopterygota</taxon>
        <taxon>Diptera</taxon>
        <taxon>Nematocera</taxon>
        <taxon>Chironomoidea</taxon>
        <taxon>Simuliidae</taxon>
        <taxon>Austrosimulium</taxon>
    </lineage>
</organism>
<dbReference type="InterPro" id="IPR010933">
    <property type="entry name" value="NADH_DH_su2_C"/>
</dbReference>
<dbReference type="InterPro" id="IPR050175">
    <property type="entry name" value="Complex_I_Subunit_2"/>
</dbReference>
<feature type="transmembrane region" description="Helical" evidence="18">
    <location>
        <begin position="206"/>
        <end position="225"/>
    </location>
</feature>
<reference evidence="22" key="1">
    <citation type="submission" date="2023-07" db="EMBL/GenBank/DDBJ databases">
        <authorList>
            <person name="Kardailsky A."/>
        </authorList>
    </citation>
    <scope>NUCLEOTIDE SEQUENCE</scope>
    <source>
        <strain evidence="22">Sandfly</strain>
        <tissue evidence="22">Whole body</tissue>
    </source>
</reference>
<comment type="subcellular location">
    <subcellularLocation>
        <location evidence="2 18">Mitochondrion inner membrane</location>
        <topology evidence="2 18">Multi-pass membrane protein</topology>
    </subcellularLocation>
</comment>
<evidence type="ECO:0000259" key="20">
    <source>
        <dbReference type="Pfam" id="PF00361"/>
    </source>
</evidence>
<dbReference type="PRINTS" id="PR01436">
    <property type="entry name" value="NADHDHGNASE2"/>
</dbReference>
<keyword evidence="16 18" id="KW-0472">Membrane</keyword>
<feature type="signal peptide" evidence="19">
    <location>
        <begin position="1"/>
        <end position="17"/>
    </location>
</feature>
<dbReference type="AlphaFoldDB" id="A0AA51NNY8"/>
<dbReference type="Pfam" id="PF00361">
    <property type="entry name" value="Proton_antipo_M"/>
    <property type="match status" value="1"/>
</dbReference>
<comment type="catalytic activity">
    <reaction evidence="17 18">
        <text>a ubiquinone + NADH + 5 H(+)(in) = a ubiquinol + NAD(+) + 4 H(+)(out)</text>
        <dbReference type="Rhea" id="RHEA:29091"/>
        <dbReference type="Rhea" id="RHEA-COMP:9565"/>
        <dbReference type="Rhea" id="RHEA-COMP:9566"/>
        <dbReference type="ChEBI" id="CHEBI:15378"/>
        <dbReference type="ChEBI" id="CHEBI:16389"/>
        <dbReference type="ChEBI" id="CHEBI:17976"/>
        <dbReference type="ChEBI" id="CHEBI:57540"/>
        <dbReference type="ChEBI" id="CHEBI:57945"/>
        <dbReference type="EC" id="7.1.1.2"/>
    </reaction>
</comment>
<dbReference type="InterPro" id="IPR003917">
    <property type="entry name" value="NADH_UbQ_OxRdtase_chain2"/>
</dbReference>
<keyword evidence="11 18" id="KW-0249">Electron transport</keyword>
<dbReference type="GO" id="GO:0006120">
    <property type="term" value="P:mitochondrial electron transport, NADH to ubiquinone"/>
    <property type="evidence" value="ECO:0007669"/>
    <property type="project" value="InterPro"/>
</dbReference>
<dbReference type="EC" id="7.1.1.2" evidence="4 18"/>
<feature type="transmembrane region" description="Helical" evidence="18">
    <location>
        <begin position="262"/>
        <end position="288"/>
    </location>
</feature>
<evidence type="ECO:0000259" key="21">
    <source>
        <dbReference type="Pfam" id="PF06444"/>
    </source>
</evidence>
<feature type="transmembrane region" description="Helical" evidence="18">
    <location>
        <begin position="58"/>
        <end position="78"/>
    </location>
</feature>
<evidence type="ECO:0000256" key="16">
    <source>
        <dbReference type="ARBA" id="ARBA00023136"/>
    </source>
</evidence>
<geneLocation type="mitochondrion" evidence="22"/>
<evidence type="ECO:0000256" key="10">
    <source>
        <dbReference type="ARBA" id="ARBA00022967"/>
    </source>
</evidence>
<keyword evidence="9 18" id="KW-0999">Mitochondrion inner membrane</keyword>
<evidence type="ECO:0000256" key="18">
    <source>
        <dbReference type="RuleBase" id="RU003403"/>
    </source>
</evidence>
<feature type="transmembrane region" description="Helical" evidence="18">
    <location>
        <begin position="140"/>
        <end position="164"/>
    </location>
</feature>
<protein>
    <recommendedName>
        <fullName evidence="5 18">NADH-ubiquinone oxidoreductase chain 2</fullName>
        <ecNumber evidence="4 18">7.1.1.2</ecNumber>
    </recommendedName>
</protein>
<gene>
    <name evidence="22" type="primary">ND2</name>
</gene>
<evidence type="ECO:0000256" key="11">
    <source>
        <dbReference type="ARBA" id="ARBA00022982"/>
    </source>
</evidence>
<comment type="function">
    <text evidence="18">Core subunit of the mitochondrial membrane respiratory chain NADH dehydrogenase (Complex I) which catalyzes electron transfer from NADH through the respiratory chain, using ubiquinone as an electron acceptor. Essential for the catalytic activity and assembly of complex I.</text>
</comment>
<keyword evidence="14 18" id="KW-0830">Ubiquinone</keyword>
<feature type="transmembrane region" description="Helical" evidence="18">
    <location>
        <begin position="317"/>
        <end position="338"/>
    </location>
</feature>
<comment type="similarity">
    <text evidence="3 18">Belongs to the complex I subunit 2 family.</text>
</comment>
<evidence type="ECO:0000256" key="4">
    <source>
        <dbReference type="ARBA" id="ARBA00012944"/>
    </source>
</evidence>
<sequence>MFKNLSTFLFLTTLVSGTLIAVSSNSWLGAWIGLEINLLSFIPLMIDTNNLFSTESALKYFLTQALASAIFLFGSILFMFKLNFFSMMFFNYDSINLIILISLLLKSGAAPFHFWFPGVMQGMTWSNSLILMTWQKIAPLMIISYCLNSFYIFFIIILSIIIGSLGGLNQVSLRKLMAFSSINHLGWILAAMTYGENLWLSYFSVYTYLSLTLIIFFSLFNLSYFNQMFSSFNESPLTKFTLFLSLLSLGGLPPFLGFLPKWLVIQSVGSSFLLMIMVTFTLITLFFYMRLTYSAFMLNYTETSWSVKSLTLKPMPWVLALNFFSTMSLTLTSMIYLFL</sequence>
<dbReference type="PANTHER" id="PTHR46552">
    <property type="entry name" value="NADH-UBIQUINONE OXIDOREDUCTASE CHAIN 2"/>
    <property type="match status" value="1"/>
</dbReference>
<name>A0AA51NNY8_9DIPT</name>
<accession>A0AA51NNY8</accession>
<keyword evidence="7 18" id="KW-0679">Respiratory chain</keyword>
<evidence type="ECO:0000256" key="9">
    <source>
        <dbReference type="ARBA" id="ARBA00022792"/>
    </source>
</evidence>
<proteinExistence type="inferred from homology"/>
<dbReference type="InterPro" id="IPR001750">
    <property type="entry name" value="ND/Mrp_TM"/>
</dbReference>
<keyword evidence="13 18" id="KW-0520">NAD</keyword>
<evidence type="ECO:0000256" key="8">
    <source>
        <dbReference type="ARBA" id="ARBA00022692"/>
    </source>
</evidence>
<evidence type="ECO:0000256" key="13">
    <source>
        <dbReference type="ARBA" id="ARBA00023027"/>
    </source>
</evidence>